<name>A0A550CSA9_9AGAR</name>
<comment type="caution">
    <text evidence="2">The sequence shown here is derived from an EMBL/GenBank/DDBJ whole genome shotgun (WGS) entry which is preliminary data.</text>
</comment>
<evidence type="ECO:0000256" key="1">
    <source>
        <dbReference type="SAM" id="MobiDB-lite"/>
    </source>
</evidence>
<evidence type="ECO:0000313" key="3">
    <source>
        <dbReference type="Proteomes" id="UP000320762"/>
    </source>
</evidence>
<proteinExistence type="predicted"/>
<reference evidence="2 3" key="1">
    <citation type="journal article" date="2019" name="New Phytol.">
        <title>Comparative genomics reveals unique wood-decay strategies and fruiting body development in the Schizophyllaceae.</title>
        <authorList>
            <person name="Almasi E."/>
            <person name="Sahu N."/>
            <person name="Krizsan K."/>
            <person name="Balint B."/>
            <person name="Kovacs G.M."/>
            <person name="Kiss B."/>
            <person name="Cseklye J."/>
            <person name="Drula E."/>
            <person name="Henrissat B."/>
            <person name="Nagy I."/>
            <person name="Chovatia M."/>
            <person name="Adam C."/>
            <person name="LaButti K."/>
            <person name="Lipzen A."/>
            <person name="Riley R."/>
            <person name="Grigoriev I.V."/>
            <person name="Nagy L.G."/>
        </authorList>
    </citation>
    <scope>NUCLEOTIDE SEQUENCE [LARGE SCALE GENOMIC DNA]</scope>
    <source>
        <strain evidence="2 3">NL-1724</strain>
    </source>
</reference>
<organism evidence="2 3">
    <name type="scientific">Schizophyllum amplum</name>
    <dbReference type="NCBI Taxonomy" id="97359"/>
    <lineage>
        <taxon>Eukaryota</taxon>
        <taxon>Fungi</taxon>
        <taxon>Dikarya</taxon>
        <taxon>Basidiomycota</taxon>
        <taxon>Agaricomycotina</taxon>
        <taxon>Agaricomycetes</taxon>
        <taxon>Agaricomycetidae</taxon>
        <taxon>Agaricales</taxon>
        <taxon>Schizophyllaceae</taxon>
        <taxon>Schizophyllum</taxon>
    </lineage>
</organism>
<feature type="region of interest" description="Disordered" evidence="1">
    <location>
        <begin position="264"/>
        <end position="284"/>
    </location>
</feature>
<sequence length="323" mass="35544">MCARARWQSKSTGGRLSSIATCRTDIGPGLSVDADAQSHAHVEATPAHRFLSIFRLDPCLFLDPLPGATISAIYLRLTDSCEAPTEDLKEIPLVHVERPESEFESKSAVNPCPALIFGLPLADPLRALAMALYATTEYLGLLMGAYGEFGDVMYSRSRLFCASIAGATSMAHGHQRWTHLMPVLLVNIGAGGRSRLRLSSCKSQFARLVSEGCARHRRYEPIRSLQTLPDVRASETHAFAGFWQQAEQALLVVRCSQCRRDSGRKHTFGARPSPEASLRAQQHAPTSEEFRVAQYLGNTETARVALSDLNLRQQAARRARRLA</sequence>
<keyword evidence="3" id="KW-1185">Reference proteome</keyword>
<accession>A0A550CSA9</accession>
<protein>
    <submittedName>
        <fullName evidence="2">Uncharacterized protein</fullName>
    </submittedName>
</protein>
<dbReference type="EMBL" id="VDMD01000002">
    <property type="protein sequence ID" value="TRM67676.1"/>
    <property type="molecule type" value="Genomic_DNA"/>
</dbReference>
<gene>
    <name evidence="2" type="ORF">BD626DRAFT_534034</name>
</gene>
<evidence type="ECO:0000313" key="2">
    <source>
        <dbReference type="EMBL" id="TRM67676.1"/>
    </source>
</evidence>
<dbReference type="Proteomes" id="UP000320762">
    <property type="component" value="Unassembled WGS sequence"/>
</dbReference>
<dbReference type="AlphaFoldDB" id="A0A550CSA9"/>